<accession>A0A4Y3TZ97</accession>
<feature type="domain" description="Phage protein Gp138 N-terminal" evidence="1">
    <location>
        <begin position="54"/>
        <end position="136"/>
    </location>
</feature>
<gene>
    <name evidence="2" type="ORF">APE01nite_21370</name>
</gene>
<organism evidence="2 3">
    <name type="scientific">Acetobacter peroxydans</name>
    <dbReference type="NCBI Taxonomy" id="104098"/>
    <lineage>
        <taxon>Bacteria</taxon>
        <taxon>Pseudomonadati</taxon>
        <taxon>Pseudomonadota</taxon>
        <taxon>Alphaproteobacteria</taxon>
        <taxon>Acetobacterales</taxon>
        <taxon>Acetobacteraceae</taxon>
        <taxon>Acetobacter</taxon>
    </lineage>
</organism>
<keyword evidence="3" id="KW-1185">Reference proteome</keyword>
<evidence type="ECO:0000313" key="2">
    <source>
        <dbReference type="EMBL" id="GEB86340.1"/>
    </source>
</evidence>
<dbReference type="Pfam" id="PF18352">
    <property type="entry name" value="Gp138_N"/>
    <property type="match status" value="1"/>
</dbReference>
<protein>
    <submittedName>
        <fullName evidence="2">Oxidoreductase</fullName>
    </submittedName>
</protein>
<dbReference type="Proteomes" id="UP000317730">
    <property type="component" value="Unassembled WGS sequence"/>
</dbReference>
<dbReference type="InterPro" id="IPR041599">
    <property type="entry name" value="Gp138_N"/>
</dbReference>
<comment type="caution">
    <text evidence="2">The sequence shown here is derived from an EMBL/GenBank/DDBJ whole genome shotgun (WGS) entry which is preliminary data.</text>
</comment>
<evidence type="ECO:0000313" key="3">
    <source>
        <dbReference type="Proteomes" id="UP000317730"/>
    </source>
</evidence>
<dbReference type="Gene3D" id="2.40.50.230">
    <property type="entry name" value="Gp5 N-terminal domain"/>
    <property type="match status" value="1"/>
</dbReference>
<proteinExistence type="predicted"/>
<dbReference type="EMBL" id="BJMV01000012">
    <property type="protein sequence ID" value="GEB86340.1"/>
    <property type="molecule type" value="Genomic_DNA"/>
</dbReference>
<dbReference type="InterPro" id="IPR044033">
    <property type="entry name" value="GpV-like_apex"/>
</dbReference>
<dbReference type="Pfam" id="PF18946">
    <property type="entry name" value="Apex"/>
    <property type="match status" value="1"/>
</dbReference>
<sequence length="213" mass="22275">MHNRLIGTQRPEDSASDFNAMNAVIRRLLSMMGANLPVRVVAVHGEGLNPVGFVDVQPMVHQQDGAGRTVPHGILYNVPYIRLQGGARAFLCDPAVGDIGLIIICGRDISTVKTTRDAAAPGSFRQHDMADALYLGGLLNAAPKEYIGWVGGDVHVSTTGRFVVDAAACVIDCDVTVRGAVSATGDMQAGSISLETHTHTGVMSGSGKTGAPE</sequence>
<reference evidence="2 3" key="1">
    <citation type="submission" date="2019-06" db="EMBL/GenBank/DDBJ databases">
        <title>Whole genome shotgun sequence of Acetobacter peroxydans NBRC 13755.</title>
        <authorList>
            <person name="Hosoyama A."/>
            <person name="Uohara A."/>
            <person name="Ohji S."/>
            <person name="Ichikawa N."/>
        </authorList>
    </citation>
    <scope>NUCLEOTIDE SEQUENCE [LARGE SCALE GENOMIC DNA]</scope>
    <source>
        <strain evidence="2 3">NBRC 13755</strain>
    </source>
</reference>
<dbReference type="AlphaFoldDB" id="A0A4Y3TZ97"/>
<dbReference type="InterPro" id="IPR037026">
    <property type="entry name" value="Vgr_OB-fold_dom_sf"/>
</dbReference>
<evidence type="ECO:0000259" key="1">
    <source>
        <dbReference type="Pfam" id="PF18352"/>
    </source>
</evidence>
<name>A0A4Y3TZ97_9PROT</name>